<dbReference type="EMBL" id="BPLQ01000093">
    <property type="protein sequence ID" value="GIX67412.1"/>
    <property type="molecule type" value="Genomic_DNA"/>
</dbReference>
<proteinExistence type="predicted"/>
<gene>
    <name evidence="1" type="ORF">CDAR_534781</name>
</gene>
<reference evidence="1 2" key="1">
    <citation type="submission" date="2021-06" db="EMBL/GenBank/DDBJ databases">
        <title>Caerostris darwini draft genome.</title>
        <authorList>
            <person name="Kono N."/>
            <person name="Arakawa K."/>
        </authorList>
    </citation>
    <scope>NUCLEOTIDE SEQUENCE [LARGE SCALE GENOMIC DNA]</scope>
</reference>
<accession>A0AAV4M5P3</accession>
<dbReference type="Proteomes" id="UP001054837">
    <property type="component" value="Unassembled WGS sequence"/>
</dbReference>
<name>A0AAV4M5P3_9ARAC</name>
<evidence type="ECO:0000313" key="2">
    <source>
        <dbReference type="Proteomes" id="UP001054837"/>
    </source>
</evidence>
<comment type="caution">
    <text evidence="1">The sequence shown here is derived from an EMBL/GenBank/DDBJ whole genome shotgun (WGS) entry which is preliminary data.</text>
</comment>
<organism evidence="1 2">
    <name type="scientific">Caerostris darwini</name>
    <dbReference type="NCBI Taxonomy" id="1538125"/>
    <lineage>
        <taxon>Eukaryota</taxon>
        <taxon>Metazoa</taxon>
        <taxon>Ecdysozoa</taxon>
        <taxon>Arthropoda</taxon>
        <taxon>Chelicerata</taxon>
        <taxon>Arachnida</taxon>
        <taxon>Araneae</taxon>
        <taxon>Araneomorphae</taxon>
        <taxon>Entelegynae</taxon>
        <taxon>Araneoidea</taxon>
        <taxon>Araneidae</taxon>
        <taxon>Caerostris</taxon>
    </lineage>
</organism>
<dbReference type="AlphaFoldDB" id="A0AAV4M5P3"/>
<evidence type="ECO:0000313" key="1">
    <source>
        <dbReference type="EMBL" id="GIX67412.1"/>
    </source>
</evidence>
<sequence>MRGGIMNPRFPVISAMTDRPQTIRTSKHRFVSAKEHATRRVLIESEGELRKQICCKFFFFAMICEPRNNVWPISVRAFKFWLFFIIEVDDSGRYQCLD</sequence>
<keyword evidence="2" id="KW-1185">Reference proteome</keyword>
<protein>
    <submittedName>
        <fullName evidence="1">Uncharacterized protein</fullName>
    </submittedName>
</protein>